<dbReference type="GO" id="GO:0016651">
    <property type="term" value="F:oxidoreductase activity, acting on NAD(P)H"/>
    <property type="evidence" value="ECO:0007669"/>
    <property type="project" value="UniProtKB-ARBA"/>
</dbReference>
<keyword evidence="2" id="KW-0732">Signal</keyword>
<dbReference type="SUPFAM" id="SSF52218">
    <property type="entry name" value="Flavoproteins"/>
    <property type="match status" value="1"/>
</dbReference>
<evidence type="ECO:0000256" key="1">
    <source>
        <dbReference type="SAM" id="MobiDB-lite"/>
    </source>
</evidence>
<evidence type="ECO:0000256" key="2">
    <source>
        <dbReference type="SAM" id="SignalP"/>
    </source>
</evidence>
<feature type="domain" description="Flavodoxin-like" evidence="3">
    <location>
        <begin position="109"/>
        <end position="175"/>
    </location>
</feature>
<dbReference type="Pfam" id="PF12682">
    <property type="entry name" value="Flavodoxin_4"/>
    <property type="match status" value="1"/>
</dbReference>
<organism evidence="4 5">
    <name type="scientific">Candidatus Scatomonas pullistercoris</name>
    <dbReference type="NCBI Taxonomy" id="2840920"/>
    <lineage>
        <taxon>Bacteria</taxon>
        <taxon>Bacillati</taxon>
        <taxon>Bacillota</taxon>
        <taxon>Clostridia</taxon>
        <taxon>Lachnospirales</taxon>
        <taxon>Lachnospiraceae</taxon>
        <taxon>Lachnospiraceae incertae sedis</taxon>
        <taxon>Candidatus Scatomonas</taxon>
    </lineage>
</organism>
<dbReference type="Gene3D" id="3.40.50.360">
    <property type="match status" value="1"/>
</dbReference>
<proteinExistence type="predicted"/>
<dbReference type="AlphaFoldDB" id="A0A9D1P0W1"/>
<dbReference type="GO" id="GO:0010181">
    <property type="term" value="F:FMN binding"/>
    <property type="evidence" value="ECO:0007669"/>
    <property type="project" value="InterPro"/>
</dbReference>
<gene>
    <name evidence="4" type="ORF">IAB71_00490</name>
</gene>
<comment type="caution">
    <text evidence="4">The sequence shown here is derived from an EMBL/GenBank/DDBJ whole genome shotgun (WGS) entry which is preliminary data.</text>
</comment>
<dbReference type="InterPro" id="IPR008254">
    <property type="entry name" value="Flavodoxin/NO_synth"/>
</dbReference>
<protein>
    <recommendedName>
        <fullName evidence="3">Flavodoxin-like domain-containing protein</fullName>
    </recommendedName>
</protein>
<dbReference type="PROSITE" id="PS51257">
    <property type="entry name" value="PROKAR_LIPOPROTEIN"/>
    <property type="match status" value="1"/>
</dbReference>
<feature type="region of interest" description="Disordered" evidence="1">
    <location>
        <begin position="23"/>
        <end position="66"/>
    </location>
</feature>
<evidence type="ECO:0000259" key="3">
    <source>
        <dbReference type="Pfam" id="PF12682"/>
    </source>
</evidence>
<dbReference type="InterPro" id="IPR029039">
    <property type="entry name" value="Flavoprotein-like_sf"/>
</dbReference>
<name>A0A9D1P0W1_9FIRM</name>
<sequence length="187" mass="19701">MKRKMISLAAVLMAAGLTACGSAPNAGSTAAGSSVEETADTDSREDTSSTSVSEEPEAAQEDSTPAAGSSNILIVYFSVPEDIDTEGIDADAGASVVVRNGQVLGNLEYMAGIIQEATGGDLFRIETVEAYPLDHESLVDQAAEEQDADARPELSAQLENPEQYDTVLLGYPNWLAYHKLIQCTQLA</sequence>
<accession>A0A9D1P0W1</accession>
<feature type="signal peptide" evidence="2">
    <location>
        <begin position="1"/>
        <end position="19"/>
    </location>
</feature>
<dbReference type="EMBL" id="DVOO01000003">
    <property type="protein sequence ID" value="HIV24262.1"/>
    <property type="molecule type" value="Genomic_DNA"/>
</dbReference>
<evidence type="ECO:0000313" key="5">
    <source>
        <dbReference type="Proteomes" id="UP000824169"/>
    </source>
</evidence>
<reference evidence="4" key="1">
    <citation type="submission" date="2020-10" db="EMBL/GenBank/DDBJ databases">
        <authorList>
            <person name="Gilroy R."/>
        </authorList>
    </citation>
    <scope>NUCLEOTIDE SEQUENCE</scope>
    <source>
        <strain evidence="4">CHK188-20938</strain>
    </source>
</reference>
<dbReference type="Proteomes" id="UP000824169">
    <property type="component" value="Unassembled WGS sequence"/>
</dbReference>
<reference evidence="4" key="2">
    <citation type="journal article" date="2021" name="PeerJ">
        <title>Extensive microbial diversity within the chicken gut microbiome revealed by metagenomics and culture.</title>
        <authorList>
            <person name="Gilroy R."/>
            <person name="Ravi A."/>
            <person name="Getino M."/>
            <person name="Pursley I."/>
            <person name="Horton D.L."/>
            <person name="Alikhan N.F."/>
            <person name="Baker D."/>
            <person name="Gharbi K."/>
            <person name="Hall N."/>
            <person name="Watson M."/>
            <person name="Adriaenssens E.M."/>
            <person name="Foster-Nyarko E."/>
            <person name="Jarju S."/>
            <person name="Secka A."/>
            <person name="Antonio M."/>
            <person name="Oren A."/>
            <person name="Chaudhuri R.R."/>
            <person name="La Ragione R."/>
            <person name="Hildebrand F."/>
            <person name="Pallen M.J."/>
        </authorList>
    </citation>
    <scope>NUCLEOTIDE SEQUENCE</scope>
    <source>
        <strain evidence="4">CHK188-20938</strain>
    </source>
</reference>
<feature type="chain" id="PRO_5038876424" description="Flavodoxin-like domain-containing protein" evidence="2">
    <location>
        <begin position="20"/>
        <end position="187"/>
    </location>
</feature>
<dbReference type="PANTHER" id="PTHR39201:SF1">
    <property type="entry name" value="FLAVODOXIN-LIKE DOMAIN-CONTAINING PROTEIN"/>
    <property type="match status" value="1"/>
</dbReference>
<dbReference type="PANTHER" id="PTHR39201">
    <property type="entry name" value="EXPORTED PROTEIN-RELATED"/>
    <property type="match status" value="1"/>
</dbReference>
<evidence type="ECO:0000313" key="4">
    <source>
        <dbReference type="EMBL" id="HIV24262.1"/>
    </source>
</evidence>